<keyword evidence="3" id="KW-1134">Transmembrane beta strand</keyword>
<accession>A0A2Z5GAK5</accession>
<keyword evidence="8" id="KW-0614">Plasmid</keyword>
<dbReference type="InterPro" id="IPR057601">
    <property type="entry name" value="Oar-like_b-barrel"/>
</dbReference>
<evidence type="ECO:0000313" key="9">
    <source>
        <dbReference type="Proteomes" id="UP000253606"/>
    </source>
</evidence>
<keyword evidence="2" id="KW-0813">Transport</keyword>
<keyword evidence="4" id="KW-0812">Transmembrane</keyword>
<dbReference type="AlphaFoldDB" id="A0A2Z5GAK5"/>
<dbReference type="SUPFAM" id="SSF56935">
    <property type="entry name" value="Porins"/>
    <property type="match status" value="1"/>
</dbReference>
<dbReference type="Gene3D" id="2.40.170.20">
    <property type="entry name" value="TonB-dependent receptor, beta-barrel domain"/>
    <property type="match status" value="1"/>
</dbReference>
<reference evidence="8 9" key="1">
    <citation type="journal article" date="2018" name="Front. Microbiol.">
        <title>Hydrolytic Capabilities as a Key to Environmental Success: Chitinolytic and Cellulolytic Acidobacteria From Acidic Sub-arctic Soils and Boreal Peatlands.</title>
        <authorList>
            <person name="Belova S.E."/>
            <person name="Ravin N.V."/>
            <person name="Pankratov T.A."/>
            <person name="Rakitin A.L."/>
            <person name="Ivanova A.A."/>
            <person name="Beletsky A.V."/>
            <person name="Mardanov A.V."/>
            <person name="Sinninghe Damste J.S."/>
            <person name="Dedysh S.N."/>
        </authorList>
    </citation>
    <scope>NUCLEOTIDE SEQUENCE [LARGE SCALE GENOMIC DNA]</scope>
    <source>
        <strain evidence="8 9">SBC82</strain>
        <plasmid evidence="9">pacpol4</plasmid>
    </source>
</reference>
<sequence>MDAAGFKTERTDTVVEVAQMQSLSFQMQLGATSETVNVKEADISLNTTSPQVGTTLEPELVKSAPIEINGLARQIDAFIYLAPGVQGSATSHNINGGVTFENEVQFNGVPVAFVQYQGNQTYINPPYESVSEFRVNSSTFDSQFGLGQGAVVFNMASGTNQLHGDAFEILRNQLFDSAGFFPTNFSRDGHATAPVNHQNDYGFTVGGPVWIPRLYDGRDRTFFHVSADWFRQNLAETAIGTVPTTAMKNGDFSSFVDANGNLIPIYDPQTGSPFPANIIPTSRFSPLAVSLLPSIPNPNRVGTNSGLQNNASPAISSVPVKQTLWDYTMDENLTSTQSIHWSQWRASFSSPTLTEAGIVPISNPLQSVIDNTNVGAGFLLNYVKTFNANLVVTAGADWVENIAGMHNANSHVSFGGVAGGTTLPYINFDGQNAPTSWGVTTPGSFLQCCSGGLTVSNNRTLGVVLVNNWLLTKGRHTLNLGGQYRRTYQDLIACVQCGGTFNFSQRTTSTPNSNDPNFGSYGSSFASFLLGDVDASERIFSAESKLRNNAFAIYAQDDFKLSNRLTVNTGLRWDILVPFTAIGNNIIFVDRTAPNPGAGGIPGAATKFGHCPGCAGIDRADIHWRYFQPRVGLSYMLNSKTVLQAGFYITILNGGAYEYGTAESASFMTDLLNGSFLRASTGSSTPGYGNWDSQTLPFPQPTPFSPSIGNAGVIFDFPFRHRNPSPGLPNSPSVGTAPYDSAWSFRVQRELPWNMFLTAAYVGNRAIHLPTTLELSNQPNPSVLQYGSLLSANILDPAVIAAGFQQPYPEFSQQFGGSATLEQALTPFPQFGGFFPVYEMDRTAFYNALQVQGEKRFSGGLSYLANLTLARNTANTSIGSSPQSPNGLNAYNPKPEYVPSSLDQLYNVKLVGTYELPVGPGKKYLNSRGLAGQLLGGWQISVILQYAGGNPFGAQNGFNPLLVNGFDRPNIDPLVSLKTYGYGRSKKFFTGKLPLAPTQFTTNAFANTGPWQIGDSKRAYAALRTPPLSIENFNVIKSFHITDRFLASLRVDYFNAFNRTQLQGPDTNSLDTTFGQITNLSSRISNRQGQATFRLEF</sequence>
<keyword evidence="5" id="KW-0472">Membrane</keyword>
<dbReference type="GO" id="GO:0044718">
    <property type="term" value="P:siderophore transmembrane transport"/>
    <property type="evidence" value="ECO:0007669"/>
    <property type="project" value="TreeGrafter"/>
</dbReference>
<dbReference type="InterPro" id="IPR036942">
    <property type="entry name" value="Beta-barrel_TonB_sf"/>
</dbReference>
<dbReference type="PANTHER" id="PTHR30069">
    <property type="entry name" value="TONB-DEPENDENT OUTER MEMBRANE RECEPTOR"/>
    <property type="match status" value="1"/>
</dbReference>
<evidence type="ECO:0000259" key="7">
    <source>
        <dbReference type="Pfam" id="PF25183"/>
    </source>
</evidence>
<evidence type="ECO:0000256" key="3">
    <source>
        <dbReference type="ARBA" id="ARBA00022452"/>
    </source>
</evidence>
<name>A0A2Z5GAK5_9BACT</name>
<dbReference type="InterPro" id="IPR039426">
    <property type="entry name" value="TonB-dep_rcpt-like"/>
</dbReference>
<comment type="subcellular location">
    <subcellularLocation>
        <location evidence="1">Cell outer membrane</location>
        <topology evidence="1">Multi-pass membrane protein</topology>
    </subcellularLocation>
</comment>
<evidence type="ECO:0000256" key="5">
    <source>
        <dbReference type="ARBA" id="ARBA00023136"/>
    </source>
</evidence>
<protein>
    <submittedName>
        <fullName evidence="8">Oar protein</fullName>
    </submittedName>
</protein>
<evidence type="ECO:0000256" key="4">
    <source>
        <dbReference type="ARBA" id="ARBA00022692"/>
    </source>
</evidence>
<dbReference type="Proteomes" id="UP000253606">
    <property type="component" value="Plasmid pACPOL4"/>
</dbReference>
<evidence type="ECO:0000256" key="6">
    <source>
        <dbReference type="ARBA" id="ARBA00023237"/>
    </source>
</evidence>
<dbReference type="KEGG" id="abas:ACPOL_7090"/>
<organism evidence="8 9">
    <name type="scientific">Acidisarcina polymorpha</name>
    <dbReference type="NCBI Taxonomy" id="2211140"/>
    <lineage>
        <taxon>Bacteria</taxon>
        <taxon>Pseudomonadati</taxon>
        <taxon>Acidobacteriota</taxon>
        <taxon>Terriglobia</taxon>
        <taxon>Terriglobales</taxon>
        <taxon>Acidobacteriaceae</taxon>
        <taxon>Acidisarcina</taxon>
    </lineage>
</organism>
<dbReference type="GO" id="GO:0009279">
    <property type="term" value="C:cell outer membrane"/>
    <property type="evidence" value="ECO:0007669"/>
    <property type="project" value="UniProtKB-SubCell"/>
</dbReference>
<proteinExistence type="predicted"/>
<geneLocation type="plasmid" evidence="9">
    <name>pacpol4</name>
</geneLocation>
<keyword evidence="6" id="KW-0998">Cell outer membrane</keyword>
<dbReference type="GO" id="GO:0015344">
    <property type="term" value="F:siderophore uptake transmembrane transporter activity"/>
    <property type="evidence" value="ECO:0007669"/>
    <property type="project" value="TreeGrafter"/>
</dbReference>
<dbReference type="EMBL" id="CP030843">
    <property type="protein sequence ID" value="AXC16282.1"/>
    <property type="molecule type" value="Genomic_DNA"/>
</dbReference>
<keyword evidence="9" id="KW-1185">Reference proteome</keyword>
<evidence type="ECO:0000256" key="1">
    <source>
        <dbReference type="ARBA" id="ARBA00004571"/>
    </source>
</evidence>
<dbReference type="PANTHER" id="PTHR30069:SF46">
    <property type="entry name" value="OAR PROTEIN"/>
    <property type="match status" value="1"/>
</dbReference>
<evidence type="ECO:0000313" key="8">
    <source>
        <dbReference type="EMBL" id="AXC16282.1"/>
    </source>
</evidence>
<evidence type="ECO:0000256" key="2">
    <source>
        <dbReference type="ARBA" id="ARBA00022448"/>
    </source>
</evidence>
<feature type="domain" description="TonB-dependent transporter Oar-like beta-barrel" evidence="7">
    <location>
        <begin position="156"/>
        <end position="1090"/>
    </location>
</feature>
<dbReference type="Pfam" id="PF25183">
    <property type="entry name" value="OMP_b-brl_4"/>
    <property type="match status" value="1"/>
</dbReference>
<gene>
    <name evidence="8" type="ORF">ACPOL_7090</name>
</gene>